<accession>A0AAU6S8J1</accession>
<proteinExistence type="predicted"/>
<evidence type="ECO:0000313" key="1">
    <source>
        <dbReference type="EMBL" id="WZO33260.1"/>
    </source>
</evidence>
<reference evidence="1" key="1">
    <citation type="submission" date="2024-04" db="EMBL/GenBank/DDBJ databases">
        <authorList>
            <person name="Roder T."/>
            <person name="Oberhansli S."/>
            <person name="Kreuzer M."/>
        </authorList>
    </citation>
    <scope>NUCLEOTIDE SEQUENCE</scope>
    <source>
        <strain evidence="1">LWS13-1.2</strain>
    </source>
</reference>
<dbReference type="InterPro" id="IPR007325">
    <property type="entry name" value="KFase/CYL"/>
</dbReference>
<dbReference type="PANTHER" id="PTHR31118">
    <property type="entry name" value="CYCLASE-LIKE PROTEIN 2"/>
    <property type="match status" value="1"/>
</dbReference>
<protein>
    <submittedName>
        <fullName evidence="1">Cyclase family protein</fullName>
    </submittedName>
</protein>
<dbReference type="RefSeq" id="WP_349427824.1">
    <property type="nucleotide sequence ID" value="NZ_CP151632.1"/>
</dbReference>
<dbReference type="Pfam" id="PF04199">
    <property type="entry name" value="Cyclase"/>
    <property type="match status" value="1"/>
</dbReference>
<organism evidence="1">
    <name type="scientific">Microbacterium sp. LWS13-1.2</name>
    <dbReference type="NCBI Taxonomy" id="3135264"/>
    <lineage>
        <taxon>Bacteria</taxon>
        <taxon>Bacillati</taxon>
        <taxon>Actinomycetota</taxon>
        <taxon>Actinomycetes</taxon>
        <taxon>Micrococcales</taxon>
        <taxon>Microbacteriaceae</taxon>
        <taxon>Microbacterium</taxon>
    </lineage>
</organism>
<name>A0AAU6S8J1_9MICO</name>
<sequence length="258" mass="27698">MAQLGDLLASISTGTVKIIDLTNKLTENTPSMTLPDPYPSPAPFELEEIAAYDERGPVWRANDIHISEHTGTHIDVPIHWITGRDGRDVSETPLPRLIGPAVVVDFAAEVAADPDFLVTVDHLQQWQAEHGDFPENAWVLVRTGWAAHSQNAEKFVNADSAGGHTPGFAPECARWLAEETPISGVGVETMGLDAGLAFGMEPAMPMHYYLLGNDKYGITSLQNLDRLPATGAMIVVAPLPIVGGTGSPARVLALVEHD</sequence>
<dbReference type="PANTHER" id="PTHR31118:SF12">
    <property type="entry name" value="CYCLASE-LIKE PROTEIN 2"/>
    <property type="match status" value="1"/>
</dbReference>
<dbReference type="GO" id="GO:0004061">
    <property type="term" value="F:arylformamidase activity"/>
    <property type="evidence" value="ECO:0007669"/>
    <property type="project" value="InterPro"/>
</dbReference>
<gene>
    <name evidence="1" type="ORF">MRBLWS13_000878</name>
</gene>
<dbReference type="EMBL" id="CP151632">
    <property type="protein sequence ID" value="WZO33260.1"/>
    <property type="molecule type" value="Genomic_DNA"/>
</dbReference>
<dbReference type="AlphaFoldDB" id="A0AAU6S8J1"/>
<dbReference type="GO" id="GO:0019441">
    <property type="term" value="P:L-tryptophan catabolic process to kynurenine"/>
    <property type="evidence" value="ECO:0007669"/>
    <property type="project" value="InterPro"/>
</dbReference>
<dbReference type="InterPro" id="IPR037175">
    <property type="entry name" value="KFase_sf"/>
</dbReference>
<dbReference type="Gene3D" id="3.50.30.50">
    <property type="entry name" value="Putative cyclase"/>
    <property type="match status" value="1"/>
</dbReference>
<dbReference type="SUPFAM" id="SSF102198">
    <property type="entry name" value="Putative cyclase"/>
    <property type="match status" value="1"/>
</dbReference>